<organism evidence="10 11">
    <name type="scientific">Meganyctiphanes norvegica</name>
    <name type="common">Northern krill</name>
    <name type="synonym">Thysanopoda norvegica</name>
    <dbReference type="NCBI Taxonomy" id="48144"/>
    <lineage>
        <taxon>Eukaryota</taxon>
        <taxon>Metazoa</taxon>
        <taxon>Ecdysozoa</taxon>
        <taxon>Arthropoda</taxon>
        <taxon>Crustacea</taxon>
        <taxon>Multicrustacea</taxon>
        <taxon>Malacostraca</taxon>
        <taxon>Eumalacostraca</taxon>
        <taxon>Eucarida</taxon>
        <taxon>Euphausiacea</taxon>
        <taxon>Euphausiidae</taxon>
        <taxon>Meganyctiphanes</taxon>
    </lineage>
</organism>
<evidence type="ECO:0000256" key="5">
    <source>
        <dbReference type="ARBA" id="ARBA00063781"/>
    </source>
</evidence>
<dbReference type="Gene3D" id="2.60.40.10">
    <property type="entry name" value="Immunoglobulins"/>
    <property type="match status" value="1"/>
</dbReference>
<dbReference type="InterPro" id="IPR001599">
    <property type="entry name" value="Macroglobln_a2"/>
</dbReference>
<comment type="caution">
    <text evidence="10">The sequence shown here is derived from an EMBL/GenBank/DDBJ whole genome shotgun (WGS) entry which is preliminary data.</text>
</comment>
<gene>
    <name evidence="10" type="ORF">MNOR_LOCUS24703</name>
</gene>
<dbReference type="Pfam" id="PF07703">
    <property type="entry name" value="A2M_BRD"/>
    <property type="match status" value="1"/>
</dbReference>
<dbReference type="AlphaFoldDB" id="A0AAV2RK47"/>
<dbReference type="SMART" id="SM01360">
    <property type="entry name" value="A2M"/>
    <property type="match status" value="1"/>
</dbReference>
<dbReference type="Gene3D" id="2.20.130.20">
    <property type="match status" value="2"/>
</dbReference>
<dbReference type="Proteomes" id="UP001497623">
    <property type="component" value="Unassembled WGS sequence"/>
</dbReference>
<evidence type="ECO:0000313" key="10">
    <source>
        <dbReference type="EMBL" id="CAL4124700.1"/>
    </source>
</evidence>
<proteinExistence type="predicted"/>
<dbReference type="GO" id="GO:0004866">
    <property type="term" value="F:endopeptidase inhibitor activity"/>
    <property type="evidence" value="ECO:0007669"/>
    <property type="project" value="InterPro"/>
</dbReference>
<feature type="domain" description="Alpha-2-macroglobulin bait region" evidence="8">
    <location>
        <begin position="440"/>
        <end position="575"/>
    </location>
</feature>
<dbReference type="InterPro" id="IPR050473">
    <property type="entry name" value="A2M/Complement_sys"/>
</dbReference>
<dbReference type="PANTHER" id="PTHR11412:SF136">
    <property type="entry name" value="CD109 ANTIGEN"/>
    <property type="match status" value="1"/>
</dbReference>
<evidence type="ECO:0000256" key="6">
    <source>
        <dbReference type="ARBA" id="ARBA00078071"/>
    </source>
</evidence>
<dbReference type="Gene3D" id="2.60.40.2950">
    <property type="match status" value="1"/>
</dbReference>
<comment type="function">
    <text evidence="4">Binds covalently through a thioester bond to the pathogen surface resulting in pathogen clearance.</text>
</comment>
<feature type="domain" description="Alpha-2-macroglobulin" evidence="9">
    <location>
        <begin position="724"/>
        <end position="817"/>
    </location>
</feature>
<feature type="signal peptide" evidence="7">
    <location>
        <begin position="1"/>
        <end position="20"/>
    </location>
</feature>
<evidence type="ECO:0000256" key="3">
    <source>
        <dbReference type="ARBA" id="ARBA00023180"/>
    </source>
</evidence>
<keyword evidence="3" id="KW-0325">Glycoprotein</keyword>
<dbReference type="EMBL" id="CAXKWB010022871">
    <property type="protein sequence ID" value="CAL4124700.1"/>
    <property type="molecule type" value="Genomic_DNA"/>
</dbReference>
<evidence type="ECO:0000256" key="2">
    <source>
        <dbReference type="ARBA" id="ARBA00022966"/>
    </source>
</evidence>
<name>A0AAV2RK47_MEGNR</name>
<feature type="chain" id="PRO_5043382621" description="TEP1-F" evidence="7">
    <location>
        <begin position="21"/>
        <end position="905"/>
    </location>
</feature>
<keyword evidence="2" id="KW-0882">Thioester bond</keyword>
<feature type="non-terminal residue" evidence="10">
    <location>
        <position position="905"/>
    </location>
</feature>
<dbReference type="InterPro" id="IPR041555">
    <property type="entry name" value="MG3"/>
</dbReference>
<keyword evidence="11" id="KW-1185">Reference proteome</keyword>
<evidence type="ECO:0000256" key="1">
    <source>
        <dbReference type="ARBA" id="ARBA00022729"/>
    </source>
</evidence>
<evidence type="ECO:0000256" key="7">
    <source>
        <dbReference type="SAM" id="SignalP"/>
    </source>
</evidence>
<evidence type="ECO:0000313" key="11">
    <source>
        <dbReference type="Proteomes" id="UP001497623"/>
    </source>
</evidence>
<dbReference type="Pfam" id="PF00207">
    <property type="entry name" value="A2M"/>
    <property type="match status" value="1"/>
</dbReference>
<dbReference type="Gene3D" id="2.60.40.1930">
    <property type="match status" value="2"/>
</dbReference>
<evidence type="ECO:0000256" key="4">
    <source>
        <dbReference type="ARBA" id="ARBA00057615"/>
    </source>
</evidence>
<dbReference type="Gene3D" id="2.60.40.1940">
    <property type="match status" value="1"/>
</dbReference>
<evidence type="ECO:0000259" key="9">
    <source>
        <dbReference type="SMART" id="SM01360"/>
    </source>
</evidence>
<evidence type="ECO:0000259" key="8">
    <source>
        <dbReference type="SMART" id="SM01359"/>
    </source>
</evidence>
<dbReference type="InterPro" id="IPR013783">
    <property type="entry name" value="Ig-like_fold"/>
</dbReference>
<reference evidence="10 11" key="1">
    <citation type="submission" date="2024-05" db="EMBL/GenBank/DDBJ databases">
        <authorList>
            <person name="Wallberg A."/>
        </authorList>
    </citation>
    <scope>NUCLEOTIDE SEQUENCE [LARGE SCALE GENOMIC DNA]</scope>
</reference>
<dbReference type="Pfam" id="PF17791">
    <property type="entry name" value="MG3"/>
    <property type="match status" value="1"/>
</dbReference>
<comment type="subunit">
    <text evidence="5">Heterodimer of a TEP1-N chain and an TEP1-C chain non-covalently linked. Forms a complex composed of TEP1-N and TEP1-C heterodimer, LRIM1 and APL1C; the interaction stabilizes TEP1-N and TEP1-C heterodimer, prevents its binding to tissues while circulating in the hemolymph and protects the thioester bond from hydrolysis. Mature TEP1 and to a lesser extent full-length TEP1 interact with SPCLIP1; the interaction is induced by microbial infection.</text>
</comment>
<dbReference type="FunFam" id="2.60.40.1930:FF:000001">
    <property type="entry name" value="CD109 isoform 3"/>
    <property type="match status" value="1"/>
</dbReference>
<sequence>MRWLWATTLVAIAVISGAQSKGTYSAVAPRVVRPNRDYVVVVSTHGTADRTQMTVEVGGFQDAGGQQLLNRQIVDLEPDATQSVKFQIGDLGPGQYNLTVSGYGSLTFSNTTALEYVHKSYSVFIQTDKAIYKPGDLMQFRVIVTNPHLRPSVTGAIDIYIADGAGNRVKQWKRVFTNKGVWAGELQLSEEPVLGQWNITVDVLGQITSQNVEVAYYVLPKFEVIVGLPDYVTFDQEEISTTIEAKYSYGRPVQGEVTVQVTPTYKFGYLQAPYDDPIRDVRKIKGKTDVIFNIQRDLRLEGDYARELEFTAYVREELTGRVQNASARVTVYRYPYRLNLIRTSDSFKPGLKYTAFLKVSYQDDTPVRSGEVTVRHAFSHDQKDFIETTHTIPSTGIVQLDFLPPLDNEVQNMALEAQFMDLTQWLGDITRAQSPTNAFLQATLLTAEPKVGEEIKIGLNATQPLVYFVYKVLGRGNVVFAQTLQAHRGTTHTFRFIATSVMAPQARLVVYYVKDDGEIVADSLHFAVAGAIQNQVSVAITPREVDAGGEVSITLTTQPNSYVGVLAVDQRSLLLGGTNDITENQLLEELEHYDSGRRNIEGPWHALNRRRKRALFNWHGTTTAGDVFKNAGVVIMTNGLIYDFNPYPDLGTDHPAYRPAAVNGPFGRSFAPWDASTLRPDLGPGLAYNVPTRPPLAGPYAFSFLPPPPDSKPRLYLNQHVPNTWLFKDAETRFNGVVTLREKAPDSITSYMVSAFAINEFDGLGVSPGPTKLRARQLFFKSSSLSFEELIMTGESVPTMFGFLSLRGAAVQASLHLRESHGRSFIFSTVFNRIEWLVRRSRVRAGKANPLSVRPHDSLQLIIIFAGPMVKLTGLHISDFTRAVRESVSKSSSTKYLATMVSVNR</sequence>
<accession>A0AAV2RK47</accession>
<dbReference type="InterPro" id="IPR011625">
    <property type="entry name" value="A2M_N_BRD"/>
</dbReference>
<keyword evidence="1 7" id="KW-0732">Signal</keyword>
<protein>
    <recommendedName>
        <fullName evidence="6">TEP1-F</fullName>
    </recommendedName>
</protein>
<dbReference type="InterPro" id="IPR002890">
    <property type="entry name" value="MG2"/>
</dbReference>
<dbReference type="SMART" id="SM01359">
    <property type="entry name" value="A2M_N_2"/>
    <property type="match status" value="1"/>
</dbReference>
<dbReference type="Pfam" id="PF01835">
    <property type="entry name" value="MG2"/>
    <property type="match status" value="1"/>
</dbReference>
<dbReference type="PANTHER" id="PTHR11412">
    <property type="entry name" value="MACROGLOBULIN / COMPLEMENT"/>
    <property type="match status" value="1"/>
</dbReference>